<dbReference type="Gene3D" id="1.10.533.10">
    <property type="entry name" value="Death Domain, Fas"/>
    <property type="match status" value="1"/>
</dbReference>
<comment type="caution">
    <text evidence="3">The sequence shown here is derived from an EMBL/GenBank/DDBJ whole genome shotgun (WGS) entry which is preliminary data.</text>
</comment>
<dbReference type="Proteomes" id="UP001162483">
    <property type="component" value="Unassembled WGS sequence"/>
</dbReference>
<dbReference type="InterPro" id="IPR011029">
    <property type="entry name" value="DEATH-like_dom_sf"/>
</dbReference>
<feature type="region of interest" description="Disordered" evidence="1">
    <location>
        <begin position="14"/>
        <end position="36"/>
    </location>
</feature>
<feature type="domain" description="CARD" evidence="2">
    <location>
        <begin position="62"/>
        <end position="132"/>
    </location>
</feature>
<keyword evidence="4" id="KW-1185">Reference proteome</keyword>
<name>A0ABN9FSJ6_9NEOB</name>
<proteinExistence type="predicted"/>
<reference evidence="3" key="1">
    <citation type="submission" date="2023-05" db="EMBL/GenBank/DDBJ databases">
        <authorList>
            <person name="Stuckert A."/>
        </authorList>
    </citation>
    <scope>NUCLEOTIDE SEQUENCE</scope>
</reference>
<dbReference type="PROSITE" id="PS50209">
    <property type="entry name" value="CARD"/>
    <property type="match status" value="1"/>
</dbReference>
<dbReference type="InterPro" id="IPR001315">
    <property type="entry name" value="CARD"/>
</dbReference>
<protein>
    <recommendedName>
        <fullName evidence="2">CARD domain-containing protein</fullName>
    </recommendedName>
</protein>
<gene>
    <name evidence="3" type="ORF">SPARVUS_LOCUS12578651</name>
</gene>
<dbReference type="Pfam" id="PF00619">
    <property type="entry name" value="CARD"/>
    <property type="match status" value="1"/>
</dbReference>
<evidence type="ECO:0000313" key="4">
    <source>
        <dbReference type="Proteomes" id="UP001162483"/>
    </source>
</evidence>
<evidence type="ECO:0000256" key="1">
    <source>
        <dbReference type="SAM" id="MobiDB-lite"/>
    </source>
</evidence>
<accession>A0ABN9FSJ6</accession>
<sequence length="145" mass="16541">VAAAELPYGIAKFSDIPDNGTPQPPPYTLPTSPSDGSASITKIIHPQQESFYSALRWVLTRRDQIVNQMTEACLNQCLDSLISNMIILKEDYELVRSERTRSAKVRRLIDTCDMQGELFARIIVQKLKENRQNDLQPFPEFWQDG</sequence>
<dbReference type="EMBL" id="CATNWA010017290">
    <property type="protein sequence ID" value="CAI9599361.1"/>
    <property type="molecule type" value="Genomic_DNA"/>
</dbReference>
<evidence type="ECO:0000259" key="2">
    <source>
        <dbReference type="PROSITE" id="PS50209"/>
    </source>
</evidence>
<evidence type="ECO:0000313" key="3">
    <source>
        <dbReference type="EMBL" id="CAI9599361.1"/>
    </source>
</evidence>
<feature type="non-terminal residue" evidence="3">
    <location>
        <position position="1"/>
    </location>
</feature>
<organism evidence="3 4">
    <name type="scientific">Staurois parvus</name>
    <dbReference type="NCBI Taxonomy" id="386267"/>
    <lineage>
        <taxon>Eukaryota</taxon>
        <taxon>Metazoa</taxon>
        <taxon>Chordata</taxon>
        <taxon>Craniata</taxon>
        <taxon>Vertebrata</taxon>
        <taxon>Euteleostomi</taxon>
        <taxon>Amphibia</taxon>
        <taxon>Batrachia</taxon>
        <taxon>Anura</taxon>
        <taxon>Neobatrachia</taxon>
        <taxon>Ranoidea</taxon>
        <taxon>Ranidae</taxon>
        <taxon>Staurois</taxon>
    </lineage>
</organism>
<dbReference type="SUPFAM" id="SSF47986">
    <property type="entry name" value="DEATH domain"/>
    <property type="match status" value="1"/>
</dbReference>